<dbReference type="GO" id="GO:0046872">
    <property type="term" value="F:metal ion binding"/>
    <property type="evidence" value="ECO:0007669"/>
    <property type="project" value="UniProtKB-KW"/>
</dbReference>
<dbReference type="CDD" id="cd04194">
    <property type="entry name" value="GT8_A4GalT_like"/>
    <property type="match status" value="1"/>
</dbReference>
<dbReference type="PANTHER" id="PTHR13778">
    <property type="entry name" value="GLYCOSYLTRANSFERASE 8 DOMAIN-CONTAINING PROTEIN"/>
    <property type="match status" value="1"/>
</dbReference>
<keyword evidence="2" id="KW-0808">Transferase</keyword>
<dbReference type="SUPFAM" id="SSF53448">
    <property type="entry name" value="Nucleotide-diphospho-sugar transferases"/>
    <property type="match status" value="1"/>
</dbReference>
<dbReference type="RefSeq" id="WP_113610119.1">
    <property type="nucleotide sequence ID" value="NZ_CAWQMY010000082.1"/>
</dbReference>
<evidence type="ECO:0008006" key="6">
    <source>
        <dbReference type="Google" id="ProtNLM"/>
    </source>
</evidence>
<keyword evidence="1" id="KW-0328">Glycosyltransferase</keyword>
<name>A0ABD7FYK7_9VIBR</name>
<evidence type="ECO:0000313" key="4">
    <source>
        <dbReference type="EMBL" id="RBM71278.1"/>
    </source>
</evidence>
<dbReference type="Proteomes" id="UP000252199">
    <property type="component" value="Unassembled WGS sequence"/>
</dbReference>
<reference evidence="4 5" key="1">
    <citation type="submission" date="2018-06" db="EMBL/GenBank/DDBJ databases">
        <title>Draft genome sequences of nine Vibrio sp. clinical isolates from across the United States representing the closest known relative of Vibrio cholerae.</title>
        <authorList>
            <person name="Islam M.T."/>
            <person name="Liang K."/>
            <person name="Im M.S."/>
            <person name="Winkjer J."/>
            <person name="Busby S."/>
            <person name="Batra D."/>
            <person name="Rowe L."/>
            <person name="Tarr C.L."/>
            <person name="Boucher Y."/>
        </authorList>
    </citation>
    <scope>NUCLEOTIDE SEQUENCE [LARGE SCALE GENOMIC DNA]</scope>
    <source>
        <strain evidence="4 5">2017V-1110</strain>
    </source>
</reference>
<sequence>MKIIPVVYASDDNYAHHMAISMMSVELNTEDNIKFLIFDCGISNDKKKMIKEYVKSEIEYFEVENEDLLDFPITIEYITLATYARLKITSILSDYKKVIYIDVDALVGGDISSLWNENLAGKSAGVVLDPTLEMFSDDYKLSIGLPKEHYYFNAGVMVFDLEKMRENKFNDKVEDYFMKYGNEIKYQDQDILNGALVNDVMYLNPRYNFMPSHANIRKKKNIDKLNQYHVSITIPLEPLIISHFCGGGKPWSYNSFHDGFQIYEQLIKRTAWLSSHKSSNKLKKISLVNIYKFFEYKIKRLIISKNTKFIFKDIKK</sequence>
<dbReference type="AlphaFoldDB" id="A0ABD7FYK7"/>
<organism evidence="4 5">
    <name type="scientific">Vibrio paracholerae</name>
    <dbReference type="NCBI Taxonomy" id="650003"/>
    <lineage>
        <taxon>Bacteria</taxon>
        <taxon>Pseudomonadati</taxon>
        <taxon>Pseudomonadota</taxon>
        <taxon>Gammaproteobacteria</taxon>
        <taxon>Vibrionales</taxon>
        <taxon>Vibrionaceae</taxon>
        <taxon>Vibrio</taxon>
    </lineage>
</organism>
<evidence type="ECO:0000313" key="5">
    <source>
        <dbReference type="Proteomes" id="UP000252199"/>
    </source>
</evidence>
<evidence type="ECO:0000256" key="1">
    <source>
        <dbReference type="ARBA" id="ARBA00022676"/>
    </source>
</evidence>
<evidence type="ECO:0000256" key="3">
    <source>
        <dbReference type="ARBA" id="ARBA00022723"/>
    </source>
</evidence>
<dbReference type="InterPro" id="IPR002495">
    <property type="entry name" value="Glyco_trans_8"/>
</dbReference>
<dbReference type="Gene3D" id="3.90.550.10">
    <property type="entry name" value="Spore Coat Polysaccharide Biosynthesis Protein SpsA, Chain A"/>
    <property type="match status" value="1"/>
</dbReference>
<comment type="caution">
    <text evidence="4">The sequence shown here is derived from an EMBL/GenBank/DDBJ whole genome shotgun (WGS) entry which is preliminary data.</text>
</comment>
<dbReference type="GO" id="GO:0016757">
    <property type="term" value="F:glycosyltransferase activity"/>
    <property type="evidence" value="ECO:0007669"/>
    <property type="project" value="UniProtKB-KW"/>
</dbReference>
<gene>
    <name evidence="4" type="ORF">DLR72_04175</name>
</gene>
<dbReference type="InterPro" id="IPR029044">
    <property type="entry name" value="Nucleotide-diphossugar_trans"/>
</dbReference>
<dbReference type="EMBL" id="QKKU01000020">
    <property type="protein sequence ID" value="RBM71278.1"/>
    <property type="molecule type" value="Genomic_DNA"/>
</dbReference>
<dbReference type="PANTHER" id="PTHR13778:SF47">
    <property type="entry name" value="LIPOPOLYSACCHARIDE 1,3-GALACTOSYLTRANSFERASE"/>
    <property type="match status" value="1"/>
</dbReference>
<keyword evidence="3" id="KW-0479">Metal-binding</keyword>
<dbReference type="Pfam" id="PF01501">
    <property type="entry name" value="Glyco_transf_8"/>
    <property type="match status" value="1"/>
</dbReference>
<accession>A0ABD7FYK7</accession>
<proteinExistence type="predicted"/>
<dbReference type="InterPro" id="IPR050748">
    <property type="entry name" value="Glycosyltrans_8_dom-fam"/>
</dbReference>
<protein>
    <recommendedName>
        <fullName evidence="6">General stress protein A</fullName>
    </recommendedName>
</protein>
<evidence type="ECO:0000256" key="2">
    <source>
        <dbReference type="ARBA" id="ARBA00022679"/>
    </source>
</evidence>